<dbReference type="NCBIfam" id="TIGR01777">
    <property type="entry name" value="yfcH"/>
    <property type="match status" value="1"/>
</dbReference>
<organism evidence="4 5">
    <name type="scientific">Neokomagataea anthophila</name>
    <dbReference type="NCBI Taxonomy" id="2826925"/>
    <lineage>
        <taxon>Bacteria</taxon>
        <taxon>Pseudomonadati</taxon>
        <taxon>Pseudomonadota</taxon>
        <taxon>Alphaproteobacteria</taxon>
        <taxon>Acetobacterales</taxon>
        <taxon>Acetobacteraceae</taxon>
        <taxon>Neokomagataea</taxon>
    </lineage>
</organism>
<accession>A0ABS5E5X2</accession>
<evidence type="ECO:0000259" key="2">
    <source>
        <dbReference type="Pfam" id="PF01370"/>
    </source>
</evidence>
<evidence type="ECO:0000259" key="3">
    <source>
        <dbReference type="Pfam" id="PF08338"/>
    </source>
</evidence>
<dbReference type="InterPro" id="IPR010099">
    <property type="entry name" value="SDR39U1"/>
</dbReference>
<dbReference type="PANTHER" id="PTHR11092">
    <property type="entry name" value="SUGAR NUCLEOTIDE EPIMERASE RELATED"/>
    <property type="match status" value="1"/>
</dbReference>
<name>A0ABS5E5X2_9PROT</name>
<dbReference type="Pfam" id="PF01370">
    <property type="entry name" value="Epimerase"/>
    <property type="match status" value="1"/>
</dbReference>
<dbReference type="InterPro" id="IPR013549">
    <property type="entry name" value="DUF1731"/>
</dbReference>
<dbReference type="Proteomes" id="UP000677812">
    <property type="component" value="Unassembled WGS sequence"/>
</dbReference>
<dbReference type="EMBL" id="JAGRQH010000002">
    <property type="protein sequence ID" value="MBR0559305.1"/>
    <property type="molecule type" value="Genomic_DNA"/>
</dbReference>
<evidence type="ECO:0000313" key="5">
    <source>
        <dbReference type="Proteomes" id="UP000677812"/>
    </source>
</evidence>
<dbReference type="RefSeq" id="WP_211680804.1">
    <property type="nucleotide sequence ID" value="NZ_JAGRQH010000002.1"/>
</dbReference>
<proteinExistence type="inferred from homology"/>
<dbReference type="Gene3D" id="3.40.50.720">
    <property type="entry name" value="NAD(P)-binding Rossmann-like Domain"/>
    <property type="match status" value="1"/>
</dbReference>
<dbReference type="SUPFAM" id="SSF51735">
    <property type="entry name" value="NAD(P)-binding Rossmann-fold domains"/>
    <property type="match status" value="1"/>
</dbReference>
<dbReference type="InterPro" id="IPR001509">
    <property type="entry name" value="Epimerase_deHydtase"/>
</dbReference>
<feature type="domain" description="DUF1731" evidence="3">
    <location>
        <begin position="251"/>
        <end position="296"/>
    </location>
</feature>
<evidence type="ECO:0000256" key="1">
    <source>
        <dbReference type="ARBA" id="ARBA00009353"/>
    </source>
</evidence>
<protein>
    <submittedName>
        <fullName evidence="4">TIGR01777 family oxidoreductase</fullName>
    </submittedName>
</protein>
<dbReference type="PANTHER" id="PTHR11092:SF0">
    <property type="entry name" value="EPIMERASE FAMILY PROTEIN SDR39U1"/>
    <property type="match status" value="1"/>
</dbReference>
<gene>
    <name evidence="4" type="ORF">KB213_04430</name>
</gene>
<evidence type="ECO:0000313" key="4">
    <source>
        <dbReference type="EMBL" id="MBR0559305.1"/>
    </source>
</evidence>
<comment type="similarity">
    <text evidence="1">Belongs to the NAD(P)-dependent epimerase/dehydratase family. SDR39U1 subfamily.</text>
</comment>
<feature type="domain" description="NAD-dependent epimerase/dehydratase" evidence="2">
    <location>
        <begin position="3"/>
        <end position="215"/>
    </location>
</feature>
<sequence length="316" mass="34781">MHILITGGTGLIGRSLSAYWLEKGHNITILSRTPERVAQLCPGAHGTSDLKTLHNSTPGFDAVVNLAGAPIADRPWTQKRRAILWQSRISLTQKLVAFLKHQQHKPALFLSSSAVGWYGNQHDTLITEDSPAQNTDFGSALCSAWENAALQAQEYGARVVTVRTAPVLTAHGGMLRRMVPPFRFGLGGCIGNGLQWMPWVHLHDIIRIYDTLLNSDSCRGPYNATAPQTIRNQDFTQALAHALHRPAKINIPAMALKLTLGEMSSMLLNSQQIRPKRLEELGYHWAFPEISPALQDCLSAHHSNALTATNHRDTSS</sequence>
<reference evidence="4 5" key="1">
    <citation type="submission" date="2021-04" db="EMBL/GenBank/DDBJ databases">
        <title>The complete genome sequence of Neokomagataea sp. TBRC 2177.</title>
        <authorList>
            <person name="Charoenyingcharoen P."/>
            <person name="Yukphan P."/>
        </authorList>
    </citation>
    <scope>NUCLEOTIDE SEQUENCE [LARGE SCALE GENOMIC DNA]</scope>
    <source>
        <strain evidence="4 5">TBRC 2177</strain>
    </source>
</reference>
<dbReference type="InterPro" id="IPR036291">
    <property type="entry name" value="NAD(P)-bd_dom_sf"/>
</dbReference>
<comment type="caution">
    <text evidence="4">The sequence shown here is derived from an EMBL/GenBank/DDBJ whole genome shotgun (WGS) entry which is preliminary data.</text>
</comment>
<keyword evidence="5" id="KW-1185">Reference proteome</keyword>
<dbReference type="Pfam" id="PF08338">
    <property type="entry name" value="DUF1731"/>
    <property type="match status" value="1"/>
</dbReference>